<dbReference type="EMBL" id="UGRY01000002">
    <property type="protein sequence ID" value="SUA80796.1"/>
    <property type="molecule type" value="Genomic_DNA"/>
</dbReference>
<dbReference type="Pfam" id="PF13561">
    <property type="entry name" value="adh_short_C2"/>
    <property type="match status" value="1"/>
</dbReference>
<gene>
    <name evidence="1" type="primary">hsdA</name>
    <name evidence="1" type="ORF">NCTC1934_04455</name>
</gene>
<dbReference type="PRINTS" id="PR00081">
    <property type="entry name" value="GDHRDH"/>
</dbReference>
<dbReference type="EC" id="1.1.1.50" evidence="1"/>
<dbReference type="PANTHER" id="PTHR43975">
    <property type="entry name" value="ZGC:101858"/>
    <property type="match status" value="1"/>
</dbReference>
<dbReference type="Pfam" id="PF00106">
    <property type="entry name" value="adh_short"/>
    <property type="match status" value="1"/>
</dbReference>
<dbReference type="SUPFAM" id="SSF51735">
    <property type="entry name" value="NAD(P)-binding Rossmann-fold domains"/>
    <property type="match status" value="1"/>
</dbReference>
<proteinExistence type="predicted"/>
<keyword evidence="2" id="KW-1185">Reference proteome</keyword>
<dbReference type="GO" id="GO:0140169">
    <property type="term" value="F:3-alpha-hydroxysteroid 3-dehydrogenase [NAD(P)+] activity"/>
    <property type="evidence" value="ECO:0007669"/>
    <property type="project" value="UniProtKB-EC"/>
</dbReference>
<evidence type="ECO:0000313" key="1">
    <source>
        <dbReference type="EMBL" id="SUA80796.1"/>
    </source>
</evidence>
<dbReference type="AlphaFoldDB" id="A0A378YUE0"/>
<dbReference type="PANTHER" id="PTHR43975:SF2">
    <property type="entry name" value="EG:BACR7A4.14 PROTEIN-RELATED"/>
    <property type="match status" value="1"/>
</dbReference>
<name>A0A378YUE0_9NOCA</name>
<keyword evidence="1" id="KW-0560">Oxidoreductase</keyword>
<protein>
    <submittedName>
        <fullName evidence="1">3-alpha-hydroxysteroid dehydrogenase/carbonyl reductase</fullName>
        <ecNumber evidence="1">1.1.1.50</ecNumber>
    </submittedName>
</protein>
<dbReference type="InterPro" id="IPR002347">
    <property type="entry name" value="SDR_fam"/>
</dbReference>
<organism evidence="1 2">
    <name type="scientific">Nocardia otitidiscaviarum</name>
    <dbReference type="NCBI Taxonomy" id="1823"/>
    <lineage>
        <taxon>Bacteria</taxon>
        <taxon>Bacillati</taxon>
        <taxon>Actinomycetota</taxon>
        <taxon>Actinomycetes</taxon>
        <taxon>Mycobacteriales</taxon>
        <taxon>Nocardiaceae</taxon>
        <taxon>Nocardia</taxon>
    </lineage>
</organism>
<dbReference type="Gene3D" id="3.40.50.720">
    <property type="entry name" value="NAD(P)-binding Rossmann-like Domain"/>
    <property type="match status" value="1"/>
</dbReference>
<dbReference type="InterPro" id="IPR036291">
    <property type="entry name" value="NAD(P)-bd_dom_sf"/>
</dbReference>
<dbReference type="STRING" id="1406858.GCA_000710895_06528"/>
<dbReference type="Proteomes" id="UP000255467">
    <property type="component" value="Unassembled WGS sequence"/>
</dbReference>
<reference evidence="1 2" key="1">
    <citation type="submission" date="2018-06" db="EMBL/GenBank/DDBJ databases">
        <authorList>
            <consortium name="Pathogen Informatics"/>
            <person name="Doyle S."/>
        </authorList>
    </citation>
    <scope>NUCLEOTIDE SEQUENCE [LARGE SCALE GENOMIC DNA]</scope>
    <source>
        <strain evidence="1 2">NCTC1934</strain>
    </source>
</reference>
<accession>A0A378YUE0</accession>
<evidence type="ECO:0000313" key="2">
    <source>
        <dbReference type="Proteomes" id="UP000255467"/>
    </source>
</evidence>
<sequence>MVSRSGCARGAATAVPVSEIGSVGHCPVNLHPVLITAMTIAITGSASGIGAATAAVLRAAGHDIIGIDLADADLTGDLTDADVRAEIVDQVLECGGGVLDGLVLCAGVGPQVPDPMRIVEINYRSTVALLDALLPALRKGESPAAVVVSSVASTHLAWAQNPIATGTEAEAFASAGDYAGSYAYAASKNAVTVAVRRRAAEWGAAGVRLNAVAPGSVETPLLQAGLDDPRYGEAIRNFTSPVGRNGRPEEIADLIAYLLSPRAGFIHGAQFVIDGGTDAQARPEAV</sequence>